<dbReference type="AlphaFoldDB" id="E7N3E9"/>
<keyword evidence="2" id="KW-1185">Reference proteome</keyword>
<dbReference type="EMBL" id="AECV01000031">
    <property type="protein sequence ID" value="EFW29305.1"/>
    <property type="molecule type" value="Genomic_DNA"/>
</dbReference>
<evidence type="ECO:0000313" key="2">
    <source>
        <dbReference type="Proteomes" id="UP000004633"/>
    </source>
</evidence>
<dbReference type="HOGENOM" id="CLU_2791608_0_0_9"/>
<accession>E7N3E9</accession>
<comment type="caution">
    <text evidence="1">The sequence shown here is derived from an EMBL/GenBank/DDBJ whole genome shotgun (WGS) entry which is preliminary data.</text>
</comment>
<protein>
    <submittedName>
        <fullName evidence="1">Uncharacterized protein</fullName>
    </submittedName>
</protein>
<evidence type="ECO:0000313" key="1">
    <source>
        <dbReference type="EMBL" id="EFW29305.1"/>
    </source>
</evidence>
<name>E7N3E9_9FIRM</name>
<proteinExistence type="predicted"/>
<dbReference type="STRING" id="749551.HMPREF9555_01525"/>
<organism evidence="1 2">
    <name type="scientific">Selenomonas artemidis F0399</name>
    <dbReference type="NCBI Taxonomy" id="749551"/>
    <lineage>
        <taxon>Bacteria</taxon>
        <taxon>Bacillati</taxon>
        <taxon>Bacillota</taxon>
        <taxon>Negativicutes</taxon>
        <taxon>Selenomonadales</taxon>
        <taxon>Selenomonadaceae</taxon>
        <taxon>Selenomonas</taxon>
    </lineage>
</organism>
<reference evidence="1 2" key="1">
    <citation type="submission" date="2010-08" db="EMBL/GenBank/DDBJ databases">
        <authorList>
            <person name="Weinstock G."/>
            <person name="Sodergren E."/>
            <person name="Clifton S."/>
            <person name="Fulton L."/>
            <person name="Fulton B."/>
            <person name="Courtney L."/>
            <person name="Fronick C."/>
            <person name="Harrison M."/>
            <person name="Strong C."/>
            <person name="Farmer C."/>
            <person name="Delahaunty K."/>
            <person name="Markovic C."/>
            <person name="Hall O."/>
            <person name="Minx P."/>
            <person name="Tomlinson C."/>
            <person name="Mitreva M."/>
            <person name="Hou S."/>
            <person name="Chen J."/>
            <person name="Wollam A."/>
            <person name="Pepin K.H."/>
            <person name="Johnson M."/>
            <person name="Bhonagiri V."/>
            <person name="Zhang X."/>
            <person name="Suruliraj S."/>
            <person name="Warren W."/>
            <person name="Chinwalla A."/>
            <person name="Mardis E.R."/>
            <person name="Wilson R.K."/>
        </authorList>
    </citation>
    <scope>NUCLEOTIDE SEQUENCE [LARGE SCALE GENOMIC DNA]</scope>
    <source>
        <strain evidence="1 2">F0399</strain>
    </source>
</reference>
<sequence>MLHPNFRVTQVAVIGRGILAHHCVIVCGDTLRRRQSEAGTAPPCPYGGGIWEQWLRKEVAVPRILLTS</sequence>
<gene>
    <name evidence="1" type="ORF">HMPREF9555_01525</name>
</gene>
<dbReference type="Proteomes" id="UP000004633">
    <property type="component" value="Unassembled WGS sequence"/>
</dbReference>